<dbReference type="AlphaFoldDB" id="K1X944"/>
<gene>
    <name evidence="2" type="ORF">MBM_00650</name>
</gene>
<protein>
    <submittedName>
        <fullName evidence="2">Uncharacterized protein</fullName>
    </submittedName>
</protein>
<proteinExistence type="predicted"/>
<dbReference type="InParanoid" id="K1X944"/>
<feature type="region of interest" description="Disordered" evidence="1">
    <location>
        <begin position="1"/>
        <end position="23"/>
    </location>
</feature>
<feature type="region of interest" description="Disordered" evidence="1">
    <location>
        <begin position="353"/>
        <end position="379"/>
    </location>
</feature>
<dbReference type="EMBL" id="JH921428">
    <property type="protein sequence ID" value="EKD21537.1"/>
    <property type="molecule type" value="Genomic_DNA"/>
</dbReference>
<dbReference type="KEGG" id="mbe:MBM_00650"/>
<dbReference type="OrthoDB" id="3553839at2759"/>
<keyword evidence="3" id="KW-1185">Reference proteome</keyword>
<organism evidence="2 3">
    <name type="scientific">Marssonina brunnea f. sp. multigermtubi (strain MB_m1)</name>
    <name type="common">Marssonina leaf spot fungus</name>
    <dbReference type="NCBI Taxonomy" id="1072389"/>
    <lineage>
        <taxon>Eukaryota</taxon>
        <taxon>Fungi</taxon>
        <taxon>Dikarya</taxon>
        <taxon>Ascomycota</taxon>
        <taxon>Pezizomycotina</taxon>
        <taxon>Leotiomycetes</taxon>
        <taxon>Helotiales</taxon>
        <taxon>Drepanopezizaceae</taxon>
        <taxon>Drepanopeziza</taxon>
    </lineage>
</organism>
<evidence type="ECO:0000313" key="3">
    <source>
        <dbReference type="Proteomes" id="UP000006753"/>
    </source>
</evidence>
<accession>K1X944</accession>
<feature type="compositionally biased region" description="Acidic residues" evidence="1">
    <location>
        <begin position="1"/>
        <end position="10"/>
    </location>
</feature>
<evidence type="ECO:0000313" key="2">
    <source>
        <dbReference type="EMBL" id="EKD21537.1"/>
    </source>
</evidence>
<reference evidence="2 3" key="1">
    <citation type="journal article" date="2012" name="BMC Genomics">
        <title>Sequencing the genome of Marssonina brunnea reveals fungus-poplar co-evolution.</title>
        <authorList>
            <person name="Zhu S."/>
            <person name="Cao Y.-Z."/>
            <person name="Jiang C."/>
            <person name="Tan B.-Y."/>
            <person name="Wang Z."/>
            <person name="Feng S."/>
            <person name="Zhang L."/>
            <person name="Su X.-H."/>
            <person name="Brejova B."/>
            <person name="Vinar T."/>
            <person name="Xu M."/>
            <person name="Wang M.-X."/>
            <person name="Zhang S.-G."/>
            <person name="Huang M.-R."/>
            <person name="Wu R."/>
            <person name="Zhou Y."/>
        </authorList>
    </citation>
    <scope>NUCLEOTIDE SEQUENCE [LARGE SCALE GENOMIC DNA]</scope>
    <source>
        <strain evidence="2 3">MB_m1</strain>
    </source>
</reference>
<name>K1X944_MARBU</name>
<dbReference type="HOGENOM" id="CLU_704144_0_0_1"/>
<dbReference type="Proteomes" id="UP000006753">
    <property type="component" value="Unassembled WGS sequence"/>
</dbReference>
<feature type="compositionally biased region" description="Low complexity" evidence="1">
    <location>
        <begin position="359"/>
        <end position="375"/>
    </location>
</feature>
<sequence length="392" mass="43551">MLDNRDEDDSVHDTETENPIMPQAGGSWLQEVKAFAKDFEYFKDDEKISTPIADQGIEPVKYAVEPSLDGDLAEMRLQLLTGAVRLEKILGDYWFKTEATLMVAAFGVEDPVHWLPVIQCYAIRKNLQETTAKFANRHRLLRSTRYDNDNVSPIIQICNQVEGNLNRAEILLLAQFTPDTKLVSSRNASSRLDLASLADILVKHQREKARVEASHCLISKLFLRAEARAHTMLGMKQAANNTRHEANIHSFQVGEQQRANGAMKEEEQRLLTESQGTCMSGGQVDWLQQRKGCDGSQKLAASIAKLYASKDSPLARAVVIGIKPDSYHFGEMQHGSRAARVTPAGIVLDAAVKSNQTTSPSPSLARSLRSLPEESGTGRQITVRDGYIRHSL</sequence>
<evidence type="ECO:0000256" key="1">
    <source>
        <dbReference type="SAM" id="MobiDB-lite"/>
    </source>
</evidence>